<gene>
    <name evidence="1" type="ORF">BJ138DRAFT_1119017</name>
</gene>
<protein>
    <submittedName>
        <fullName evidence="1">Uncharacterized protein</fullName>
    </submittedName>
</protein>
<reference evidence="1" key="1">
    <citation type="journal article" date="2021" name="New Phytol.">
        <title>Evolutionary innovations through gain and loss of genes in the ectomycorrhizal Boletales.</title>
        <authorList>
            <person name="Wu G."/>
            <person name="Miyauchi S."/>
            <person name="Morin E."/>
            <person name="Kuo A."/>
            <person name="Drula E."/>
            <person name="Varga T."/>
            <person name="Kohler A."/>
            <person name="Feng B."/>
            <person name="Cao Y."/>
            <person name="Lipzen A."/>
            <person name="Daum C."/>
            <person name="Hundley H."/>
            <person name="Pangilinan J."/>
            <person name="Johnson J."/>
            <person name="Barry K."/>
            <person name="LaButti K."/>
            <person name="Ng V."/>
            <person name="Ahrendt S."/>
            <person name="Min B."/>
            <person name="Choi I.G."/>
            <person name="Park H."/>
            <person name="Plett J.M."/>
            <person name="Magnuson J."/>
            <person name="Spatafora J.W."/>
            <person name="Nagy L.G."/>
            <person name="Henrissat B."/>
            <person name="Grigoriev I.V."/>
            <person name="Yang Z.L."/>
            <person name="Xu J."/>
            <person name="Martin F.M."/>
        </authorList>
    </citation>
    <scope>NUCLEOTIDE SEQUENCE</scope>
    <source>
        <strain evidence="1">ATCC 28755</strain>
    </source>
</reference>
<dbReference type="EMBL" id="MU268343">
    <property type="protein sequence ID" value="KAH7904849.1"/>
    <property type="molecule type" value="Genomic_DNA"/>
</dbReference>
<accession>A0ACB7ZVY0</accession>
<keyword evidence="2" id="KW-1185">Reference proteome</keyword>
<evidence type="ECO:0000313" key="2">
    <source>
        <dbReference type="Proteomes" id="UP000790377"/>
    </source>
</evidence>
<comment type="caution">
    <text evidence="1">The sequence shown here is derived from an EMBL/GenBank/DDBJ whole genome shotgun (WGS) entry which is preliminary data.</text>
</comment>
<evidence type="ECO:0000313" key="1">
    <source>
        <dbReference type="EMBL" id="KAH7904849.1"/>
    </source>
</evidence>
<dbReference type="Proteomes" id="UP000790377">
    <property type="component" value="Unassembled WGS sequence"/>
</dbReference>
<proteinExistence type="predicted"/>
<sequence>MAISESATSVTLAANNTQSDFLSRSHIRDNISTVSGHGYLSEEFKSGMEMSLNLVLEDSDSEAQGENHDLHWKWSGPLVPRAIVPLPARALAALAGVQTGAKITRDLAYESGSASLDLNMQVETANDDCAYCDDEDSDGECEICTAGCTSRFTSFQSITATPGLNAWSFEELRMECYSQSRIATGAPPPSVPKGAPSWMIIPPAFVARSVRMV</sequence>
<name>A0ACB7ZVY0_9AGAM</name>
<organism evidence="1 2">
    <name type="scientific">Hygrophoropsis aurantiaca</name>
    <dbReference type="NCBI Taxonomy" id="72124"/>
    <lineage>
        <taxon>Eukaryota</taxon>
        <taxon>Fungi</taxon>
        <taxon>Dikarya</taxon>
        <taxon>Basidiomycota</taxon>
        <taxon>Agaricomycotina</taxon>
        <taxon>Agaricomycetes</taxon>
        <taxon>Agaricomycetidae</taxon>
        <taxon>Boletales</taxon>
        <taxon>Coniophorineae</taxon>
        <taxon>Hygrophoropsidaceae</taxon>
        <taxon>Hygrophoropsis</taxon>
    </lineage>
</organism>